<evidence type="ECO:0000313" key="3">
    <source>
        <dbReference type="Proteomes" id="UP000232323"/>
    </source>
</evidence>
<proteinExistence type="predicted"/>
<reference evidence="2 3" key="1">
    <citation type="submission" date="2017-08" db="EMBL/GenBank/DDBJ databases">
        <title>Acidophilic green algal genome provides insights into adaptation to an acidic environment.</title>
        <authorList>
            <person name="Hirooka S."/>
            <person name="Hirose Y."/>
            <person name="Kanesaki Y."/>
            <person name="Higuchi S."/>
            <person name="Fujiwara T."/>
            <person name="Onuma R."/>
            <person name="Era A."/>
            <person name="Ohbayashi R."/>
            <person name="Uzuka A."/>
            <person name="Nozaki H."/>
            <person name="Yoshikawa H."/>
            <person name="Miyagishima S.Y."/>
        </authorList>
    </citation>
    <scope>NUCLEOTIDE SEQUENCE [LARGE SCALE GENOMIC DNA]</scope>
    <source>
        <strain evidence="2 3">NIES-2499</strain>
    </source>
</reference>
<protein>
    <submittedName>
        <fullName evidence="2">Uncharacterized protein</fullName>
    </submittedName>
</protein>
<gene>
    <name evidence="2" type="ORF">CEUSTIGMA_g6042.t1</name>
</gene>
<comment type="caution">
    <text evidence="2">The sequence shown here is derived from an EMBL/GenBank/DDBJ whole genome shotgun (WGS) entry which is preliminary data.</text>
</comment>
<keyword evidence="1" id="KW-0812">Transmembrane</keyword>
<feature type="transmembrane region" description="Helical" evidence="1">
    <location>
        <begin position="51"/>
        <end position="73"/>
    </location>
</feature>
<evidence type="ECO:0000256" key="1">
    <source>
        <dbReference type="SAM" id="Phobius"/>
    </source>
</evidence>
<sequence length="376" mass="43031">MGFNSERGFMDRANTVREVAWYGRCAPWLWPIDWLLRPHAYFRNAYVASIWWMYTLFWVGGAAYIAGSFGAIAPEIYNSWSFSDTHFTDQYEWLVIFTYMFGNTAWTLSMAGGLFESYNSTNSDDFYSRQLQAWKMEGSDPATKPKFTWFTINWKNPRFWGAWIYMLGCISYTVANIIFIDFAWHPAVSSVNAAGEYYYADSQAVSYNTFEKGYYIMNIVGGILFFTAAPFYIQSWTCPWVVGGMVPTSMTNIGLVKWWTWFIYFWAGACFFTGGVAAWWTAIGTPRASTFTFSEYQLLTGFTFGLGGILYMFGSCCALAWTSSYCLDLEQELLSFSKGELMHGAAALHSKGEFMPPQQHQEKTGDFEDVVVQVKN</sequence>
<evidence type="ECO:0000313" key="2">
    <source>
        <dbReference type="EMBL" id="GAX78603.1"/>
    </source>
</evidence>
<feature type="transmembrane region" description="Helical" evidence="1">
    <location>
        <begin position="162"/>
        <end position="184"/>
    </location>
</feature>
<accession>A0A250X697</accession>
<dbReference type="EMBL" id="BEGY01000034">
    <property type="protein sequence ID" value="GAX78603.1"/>
    <property type="molecule type" value="Genomic_DNA"/>
</dbReference>
<feature type="transmembrane region" description="Helical" evidence="1">
    <location>
        <begin position="214"/>
        <end position="233"/>
    </location>
</feature>
<dbReference type="Proteomes" id="UP000232323">
    <property type="component" value="Unassembled WGS sequence"/>
</dbReference>
<feature type="transmembrane region" description="Helical" evidence="1">
    <location>
        <begin position="265"/>
        <end position="284"/>
    </location>
</feature>
<dbReference type="AlphaFoldDB" id="A0A250X697"/>
<feature type="transmembrane region" description="Helical" evidence="1">
    <location>
        <begin position="296"/>
        <end position="321"/>
    </location>
</feature>
<feature type="transmembrane region" description="Helical" evidence="1">
    <location>
        <begin position="93"/>
        <end position="115"/>
    </location>
</feature>
<keyword evidence="1" id="KW-1133">Transmembrane helix</keyword>
<name>A0A250X697_9CHLO</name>
<keyword evidence="1" id="KW-0472">Membrane</keyword>
<keyword evidence="3" id="KW-1185">Reference proteome</keyword>
<organism evidence="2 3">
    <name type="scientific">Chlamydomonas eustigma</name>
    <dbReference type="NCBI Taxonomy" id="1157962"/>
    <lineage>
        <taxon>Eukaryota</taxon>
        <taxon>Viridiplantae</taxon>
        <taxon>Chlorophyta</taxon>
        <taxon>core chlorophytes</taxon>
        <taxon>Chlorophyceae</taxon>
        <taxon>CS clade</taxon>
        <taxon>Chlamydomonadales</taxon>
        <taxon>Chlamydomonadaceae</taxon>
        <taxon>Chlamydomonas</taxon>
    </lineage>
</organism>